<dbReference type="GO" id="GO:0047372">
    <property type="term" value="F:monoacylglycerol lipase activity"/>
    <property type="evidence" value="ECO:0007669"/>
    <property type="project" value="TreeGrafter"/>
</dbReference>
<dbReference type="SUPFAM" id="SSF53474">
    <property type="entry name" value="alpha/beta-Hydrolases"/>
    <property type="match status" value="1"/>
</dbReference>
<keyword evidence="4" id="KW-0378">Hydrolase</keyword>
<dbReference type="PANTHER" id="PTHR10794:SF93">
    <property type="entry name" value="SERINE AMINOPEPTIDASE S33 DOMAIN-CONTAINING PROTEIN"/>
    <property type="match status" value="1"/>
</dbReference>
<evidence type="ECO:0000313" key="5">
    <source>
        <dbReference type="Proteomes" id="UP000191160"/>
    </source>
</evidence>
<name>A0A1T1H5P2_9GAMM</name>
<comment type="caution">
    <text evidence="4">The sequence shown here is derived from an EMBL/GenBank/DDBJ whole genome shotgun (WGS) entry which is preliminary data.</text>
</comment>
<evidence type="ECO:0000313" key="4">
    <source>
        <dbReference type="EMBL" id="OOV85115.1"/>
    </source>
</evidence>
<organism evidence="4 5">
    <name type="scientific">Acinetobacter amyesii</name>
    <dbReference type="NCBI Taxonomy" id="2942470"/>
    <lineage>
        <taxon>Bacteria</taxon>
        <taxon>Pseudomonadati</taxon>
        <taxon>Pseudomonadota</taxon>
        <taxon>Gammaproteobacteria</taxon>
        <taxon>Moraxellales</taxon>
        <taxon>Moraxellaceae</taxon>
        <taxon>Acinetobacter</taxon>
    </lineage>
</organism>
<feature type="domain" description="AB hydrolase-1" evidence="3">
    <location>
        <begin position="105"/>
        <end position="342"/>
    </location>
</feature>
<keyword evidence="5" id="KW-1185">Reference proteome</keyword>
<evidence type="ECO:0000259" key="3">
    <source>
        <dbReference type="Pfam" id="PF00561"/>
    </source>
</evidence>
<sequence length="363" mass="41092">MNSVMHKGRQALLNFVDHAIGAELPQLYYHPEGQMKHVLPKLKQLHEKYRPTPWLSNTHAHLLYFDVIKKRQVKLKYDAIEQLTMADGGITAIAWLGLDLPADVPTVVLMHTITGTPESMREVVRDLHLYTGWRIALCLRRGHANLPMPVAKINLFGSTDDLREQIACIQQKFPASRLYGVGSSAGTGLLVRYLGEEGEATPLKAAFALCPGYDTELGFKNVHPFYSKMMTKKLFQKFVEPYSATWSSTPSLIEVLKSKDLAQFERAYFQMAGFADYESYAKSTNPIYVFENLKIPLMILNAEDDPVCHIQNFEPYKELIRSLPNVVVVTTKKGSHCGYYEGLVDTHSWATKLMADFLKLYAN</sequence>
<evidence type="ECO:0000256" key="1">
    <source>
        <dbReference type="ARBA" id="ARBA00010884"/>
    </source>
</evidence>
<dbReference type="PANTHER" id="PTHR10794">
    <property type="entry name" value="ABHYDROLASE DOMAIN-CONTAINING PROTEIN"/>
    <property type="match status" value="1"/>
</dbReference>
<feature type="active site" description="Charge relay system" evidence="2">
    <location>
        <position position="184"/>
    </location>
</feature>
<dbReference type="InterPro" id="IPR000073">
    <property type="entry name" value="AB_hydrolase_1"/>
</dbReference>
<dbReference type="Proteomes" id="UP000191160">
    <property type="component" value="Unassembled WGS sequence"/>
</dbReference>
<dbReference type="EMBL" id="MVKX01000001">
    <property type="protein sequence ID" value="OOV85115.1"/>
    <property type="molecule type" value="Genomic_DNA"/>
</dbReference>
<dbReference type="InterPro" id="IPR050960">
    <property type="entry name" value="AB_hydrolase_4_sf"/>
</dbReference>
<dbReference type="Pfam" id="PF00561">
    <property type="entry name" value="Abhydrolase_1"/>
    <property type="match status" value="1"/>
</dbReference>
<evidence type="ECO:0000256" key="2">
    <source>
        <dbReference type="PIRSR" id="PIRSR005211-1"/>
    </source>
</evidence>
<dbReference type="InterPro" id="IPR029058">
    <property type="entry name" value="AB_hydrolase_fold"/>
</dbReference>
<dbReference type="InterPro" id="IPR012020">
    <property type="entry name" value="ABHD4"/>
</dbReference>
<accession>A0A1T1H5P2</accession>
<protein>
    <submittedName>
        <fullName evidence="4">Alpha/beta hydrolase</fullName>
    </submittedName>
</protein>
<gene>
    <name evidence="4" type="ORF">B1202_00225</name>
</gene>
<dbReference type="Gene3D" id="3.40.50.1820">
    <property type="entry name" value="alpha/beta hydrolase"/>
    <property type="match status" value="1"/>
</dbReference>
<comment type="similarity">
    <text evidence="1">Belongs to the AB hydrolase superfamily. AB hydrolase 4 family.</text>
</comment>
<dbReference type="GO" id="GO:0034338">
    <property type="term" value="F:short-chain carboxylesterase activity"/>
    <property type="evidence" value="ECO:0007669"/>
    <property type="project" value="TreeGrafter"/>
</dbReference>
<dbReference type="RefSeq" id="WP_078188527.1">
    <property type="nucleotide sequence ID" value="NZ_JAMCOZ010000012.1"/>
</dbReference>
<feature type="active site" description="Charge relay system" evidence="2">
    <location>
        <position position="305"/>
    </location>
</feature>
<reference evidence="4 5" key="1">
    <citation type="submission" date="2017-02" db="EMBL/GenBank/DDBJ databases">
        <title>Acinetobacter sp. ANC 4945, whole genome shotgun sequencing project.</title>
        <authorList>
            <person name="Radolfova-Krizova L."/>
            <person name="Al Atrouni A."/>
            <person name="Nemec A."/>
        </authorList>
    </citation>
    <scope>NUCLEOTIDE SEQUENCE [LARGE SCALE GENOMIC DNA]</scope>
    <source>
        <strain evidence="4 5">ANC 4945</strain>
    </source>
</reference>
<dbReference type="PIRSF" id="PIRSF005211">
    <property type="entry name" value="Ab_hydro_YheT"/>
    <property type="match status" value="1"/>
</dbReference>
<feature type="active site" description="Charge relay system" evidence="2">
    <location>
        <position position="336"/>
    </location>
</feature>
<dbReference type="AlphaFoldDB" id="A0A1T1H5P2"/>
<proteinExistence type="inferred from homology"/>